<organism evidence="2 3">
    <name type="scientific">Madurella fahalii</name>
    <dbReference type="NCBI Taxonomy" id="1157608"/>
    <lineage>
        <taxon>Eukaryota</taxon>
        <taxon>Fungi</taxon>
        <taxon>Dikarya</taxon>
        <taxon>Ascomycota</taxon>
        <taxon>Pezizomycotina</taxon>
        <taxon>Sordariomycetes</taxon>
        <taxon>Sordariomycetidae</taxon>
        <taxon>Sordariales</taxon>
        <taxon>Sordariales incertae sedis</taxon>
        <taxon>Madurella</taxon>
    </lineage>
</organism>
<sequence length="235" mass="26952">MRKSNQEAYDRWMTHQEEVAKWVANNEKANAARRQAEQVAQYAHAQAIQPQPQPQPVPIPQPQFQLDNPFNNPGPETKERIGKLLDLSKTTAALTTSIEESYYLARLYQETLAHDKLNAADVYELTAFFCTMARIITKAHHIIQRYGHLADFQAQHIKGFPVADEEEKIFTAEWKHVVAGYDLVKSVEGILVDVMDRGYIRSQASANAWARYGLELQRFGARLGMFCAEILDWYR</sequence>
<dbReference type="EMBL" id="BAAFSV010000004">
    <property type="protein sequence ID" value="GAB1317069.1"/>
    <property type="molecule type" value="Genomic_DNA"/>
</dbReference>
<dbReference type="GeneID" id="98178022"/>
<evidence type="ECO:0000313" key="3">
    <source>
        <dbReference type="Proteomes" id="UP001628179"/>
    </source>
</evidence>
<evidence type="ECO:0000313" key="2">
    <source>
        <dbReference type="EMBL" id="GAB1317069.1"/>
    </source>
</evidence>
<keyword evidence="3" id="KW-1185">Reference proteome</keyword>
<name>A0ABQ0GHB8_9PEZI</name>
<evidence type="ECO:0000256" key="1">
    <source>
        <dbReference type="SAM" id="MobiDB-lite"/>
    </source>
</evidence>
<accession>A0ABQ0GHB8</accession>
<reference evidence="2 3" key="1">
    <citation type="submission" date="2024-09" db="EMBL/GenBank/DDBJ databases">
        <title>Itraconazole resistance in Madurella fahalii resulting from another homologue of gene encoding cytochrome P450 14-alpha sterol demethylase (CYP51).</title>
        <authorList>
            <person name="Yoshioka I."/>
            <person name="Fahal A.H."/>
            <person name="Kaneko S."/>
            <person name="Yaguchi T."/>
        </authorList>
    </citation>
    <scope>NUCLEOTIDE SEQUENCE [LARGE SCALE GENOMIC DNA]</scope>
    <source>
        <strain evidence="2 3">IFM 68171</strain>
    </source>
</reference>
<protein>
    <submittedName>
        <fullName evidence="2">Uncharacterized protein</fullName>
    </submittedName>
</protein>
<gene>
    <name evidence="2" type="ORF">MFIFM68171_07279</name>
</gene>
<proteinExistence type="predicted"/>
<dbReference type="RefSeq" id="XP_070918800.1">
    <property type="nucleotide sequence ID" value="XM_071062699.1"/>
</dbReference>
<comment type="caution">
    <text evidence="2">The sequence shown here is derived from an EMBL/GenBank/DDBJ whole genome shotgun (WGS) entry which is preliminary data.</text>
</comment>
<dbReference type="Proteomes" id="UP001628179">
    <property type="component" value="Unassembled WGS sequence"/>
</dbReference>
<feature type="region of interest" description="Disordered" evidence="1">
    <location>
        <begin position="33"/>
        <end position="58"/>
    </location>
</feature>